<evidence type="ECO:0000259" key="2">
    <source>
        <dbReference type="Pfam" id="PF13839"/>
    </source>
</evidence>
<comment type="similarity">
    <text evidence="1">Belongs to the PC-esterase family. TBL subfamily.</text>
</comment>
<dbReference type="GO" id="GO:0005794">
    <property type="term" value="C:Golgi apparatus"/>
    <property type="evidence" value="ECO:0007669"/>
    <property type="project" value="TreeGrafter"/>
</dbReference>
<comment type="caution">
    <text evidence="3">The sequence shown here is derived from an EMBL/GenBank/DDBJ whole genome shotgun (WGS) entry which is preliminary data.</text>
</comment>
<reference evidence="3 4" key="1">
    <citation type="journal article" date="2018" name="Front. Plant Sci.">
        <title>Red Clover (Trifolium pratense) and Zigzag Clover (T. medium) - A Picture of Genomic Similarities and Differences.</title>
        <authorList>
            <person name="Dluhosova J."/>
            <person name="Istvanek J."/>
            <person name="Nedelnik J."/>
            <person name="Repkova J."/>
        </authorList>
    </citation>
    <scope>NUCLEOTIDE SEQUENCE [LARGE SCALE GENOMIC DNA]</scope>
    <source>
        <strain evidence="4">cv. 10/8</strain>
        <tissue evidence="3">Leaf</tissue>
    </source>
</reference>
<accession>A0A392NJ09</accession>
<dbReference type="PANTHER" id="PTHR32285">
    <property type="entry name" value="PROTEIN TRICHOME BIREFRINGENCE-LIKE 9-RELATED"/>
    <property type="match status" value="1"/>
</dbReference>
<feature type="domain" description="Trichome birefringence-like C-terminal" evidence="2">
    <location>
        <begin position="7"/>
        <end position="108"/>
    </location>
</feature>
<dbReference type="InterPro" id="IPR026057">
    <property type="entry name" value="TBL_C"/>
</dbReference>
<keyword evidence="4" id="KW-1185">Reference proteome</keyword>
<sequence>MILFSCSGGQWNSGGACDHETAPIDNEKYLTEYPPKMRVLEKVLKYMKTPVSYLNITRMTDFRKDGHPSIYRKQNLSPEERKSPLRYQDCSHWCLPGVPDAWNEILYAEILMREYRNKQQQKRT</sequence>
<organism evidence="3 4">
    <name type="scientific">Trifolium medium</name>
    <dbReference type="NCBI Taxonomy" id="97028"/>
    <lineage>
        <taxon>Eukaryota</taxon>
        <taxon>Viridiplantae</taxon>
        <taxon>Streptophyta</taxon>
        <taxon>Embryophyta</taxon>
        <taxon>Tracheophyta</taxon>
        <taxon>Spermatophyta</taxon>
        <taxon>Magnoliopsida</taxon>
        <taxon>eudicotyledons</taxon>
        <taxon>Gunneridae</taxon>
        <taxon>Pentapetalae</taxon>
        <taxon>rosids</taxon>
        <taxon>fabids</taxon>
        <taxon>Fabales</taxon>
        <taxon>Fabaceae</taxon>
        <taxon>Papilionoideae</taxon>
        <taxon>50 kb inversion clade</taxon>
        <taxon>NPAAA clade</taxon>
        <taxon>Hologalegina</taxon>
        <taxon>IRL clade</taxon>
        <taxon>Trifolieae</taxon>
        <taxon>Trifolium</taxon>
    </lineage>
</organism>
<dbReference type="EMBL" id="LXQA010040240">
    <property type="protein sequence ID" value="MCH99421.1"/>
    <property type="molecule type" value="Genomic_DNA"/>
</dbReference>
<protein>
    <submittedName>
        <fullName evidence="3">Protein YLS7-like</fullName>
    </submittedName>
</protein>
<dbReference type="InterPro" id="IPR029962">
    <property type="entry name" value="TBL"/>
</dbReference>
<name>A0A392NJ09_9FABA</name>
<dbReference type="GO" id="GO:0016413">
    <property type="term" value="F:O-acetyltransferase activity"/>
    <property type="evidence" value="ECO:0007669"/>
    <property type="project" value="InterPro"/>
</dbReference>
<proteinExistence type="inferred from homology"/>
<dbReference type="Pfam" id="PF13839">
    <property type="entry name" value="PC-Esterase"/>
    <property type="match status" value="1"/>
</dbReference>
<dbReference type="Proteomes" id="UP000265520">
    <property type="component" value="Unassembled WGS sequence"/>
</dbReference>
<evidence type="ECO:0000256" key="1">
    <source>
        <dbReference type="ARBA" id="ARBA00007727"/>
    </source>
</evidence>
<dbReference type="PANTHER" id="PTHR32285:SF367">
    <property type="entry name" value="PMR5_CAS1P GDSL_SGNH-LIKE ACYL-ESTERASE FAMILY PROTEIN"/>
    <property type="match status" value="1"/>
</dbReference>
<gene>
    <name evidence="3" type="ORF">A2U01_0020434</name>
</gene>
<dbReference type="AlphaFoldDB" id="A0A392NJ09"/>
<evidence type="ECO:0000313" key="3">
    <source>
        <dbReference type="EMBL" id="MCH99421.1"/>
    </source>
</evidence>
<evidence type="ECO:0000313" key="4">
    <source>
        <dbReference type="Proteomes" id="UP000265520"/>
    </source>
</evidence>